<dbReference type="OrthoDB" id="9768764at2"/>
<reference evidence="5 6" key="2">
    <citation type="journal article" date="2013" name="Plant Physiol.">
        <title>A Nostoc punctiforme Sugar Transporter Necessary to Establish a Cyanobacterium-Plant Symbiosis.</title>
        <authorList>
            <person name="Ekman M."/>
            <person name="Picossi S."/>
            <person name="Campbell E.L."/>
            <person name="Meeks J.C."/>
            <person name="Flores E."/>
        </authorList>
    </citation>
    <scope>NUCLEOTIDE SEQUENCE [LARGE SCALE GENOMIC DNA]</scope>
    <source>
        <strain evidence="6">ATCC 29133 / PCC 73102</strain>
    </source>
</reference>
<keyword evidence="3 5" id="KW-0560">Oxidoreductase</keyword>
<evidence type="ECO:0000313" key="6">
    <source>
        <dbReference type="Proteomes" id="UP000001191"/>
    </source>
</evidence>
<dbReference type="HOGENOM" id="CLU_033233_0_0_3"/>
<dbReference type="InterPro" id="IPR010031">
    <property type="entry name" value="FAD_lactone_oxidase-like"/>
</dbReference>
<dbReference type="Gene3D" id="1.10.45.10">
    <property type="entry name" value="Vanillyl-alcohol Oxidase, Chain A, domain 4"/>
    <property type="match status" value="1"/>
</dbReference>
<keyword evidence="6" id="KW-1185">Reference proteome</keyword>
<keyword evidence="1" id="KW-0285">Flavoprotein</keyword>
<accession>B2J344</accession>
<dbReference type="AlphaFoldDB" id="B2J344"/>
<dbReference type="GO" id="GO:0071949">
    <property type="term" value="F:FAD binding"/>
    <property type="evidence" value="ECO:0007669"/>
    <property type="project" value="InterPro"/>
</dbReference>
<keyword evidence="2" id="KW-0274">FAD</keyword>
<dbReference type="InterPro" id="IPR016169">
    <property type="entry name" value="FAD-bd_PCMH_sub2"/>
</dbReference>
<dbReference type="DNASU" id="6253069"/>
<evidence type="ECO:0000256" key="2">
    <source>
        <dbReference type="ARBA" id="ARBA00022827"/>
    </source>
</evidence>
<dbReference type="SUPFAM" id="SSF56176">
    <property type="entry name" value="FAD-binding/transporter-associated domain-like"/>
    <property type="match status" value="1"/>
</dbReference>
<dbReference type="PhylomeDB" id="B2J344"/>
<dbReference type="InterPro" id="IPR016166">
    <property type="entry name" value="FAD-bd_PCMH"/>
</dbReference>
<organism evidence="5 6">
    <name type="scientific">Nostoc punctiforme (strain ATCC 29133 / PCC 73102)</name>
    <dbReference type="NCBI Taxonomy" id="63737"/>
    <lineage>
        <taxon>Bacteria</taxon>
        <taxon>Bacillati</taxon>
        <taxon>Cyanobacteriota</taxon>
        <taxon>Cyanophyceae</taxon>
        <taxon>Nostocales</taxon>
        <taxon>Nostocaceae</taxon>
        <taxon>Nostoc</taxon>
    </lineage>
</organism>
<dbReference type="GO" id="GO:0016020">
    <property type="term" value="C:membrane"/>
    <property type="evidence" value="ECO:0007669"/>
    <property type="project" value="InterPro"/>
</dbReference>
<dbReference type="Proteomes" id="UP000001191">
    <property type="component" value="Chromosome"/>
</dbReference>
<dbReference type="GO" id="GO:0003885">
    <property type="term" value="F:D-arabinono-1,4-lactone oxidase activity"/>
    <property type="evidence" value="ECO:0007669"/>
    <property type="project" value="InterPro"/>
</dbReference>
<dbReference type="EC" id="1.1.3.8" evidence="5"/>
<dbReference type="Pfam" id="PF04030">
    <property type="entry name" value="ALO"/>
    <property type="match status" value="1"/>
</dbReference>
<dbReference type="Gene3D" id="3.30.465.10">
    <property type="match status" value="1"/>
</dbReference>
<dbReference type="PROSITE" id="PS51387">
    <property type="entry name" value="FAD_PCMH"/>
    <property type="match status" value="1"/>
</dbReference>
<dbReference type="SUPFAM" id="SSF55103">
    <property type="entry name" value="FAD-linked oxidases, C-terminal domain"/>
    <property type="match status" value="1"/>
</dbReference>
<sequence length="503" mass="56519">MQHFYRSKLLKNRLKIILLALVATTTIALTVIARPVAHLTLTAWSDSDDRQPLPLGTVDDASHLNQTQVTIKQVKSQPGVAEVLLQSVLRDALRQDKKVAIAGSRHTMGGHTLYAKGISLAMLNFNRMQFNPATKILTVQSGAKWSDIIPYLNERGYSVAVMQSNNDFSVGGTMSANAHGWQHNSPPFASTVESFRLMLASGKVVECSRQENSELFSLVLGGYGLFGIILDVDLRVVPNETYIAERFVIKSENYIDTYRQRIDGAANIGMAYGRLSVAPESFLQEAILTTYRQIPQGSQAIVSLEKQSDSGLPRTVFRGSIGSDYGKNLRWQLEKIVGGEAGNRVLRNQILNRPSTLFENRHQAETDILHEYFIPPQSLEAFLEKCRVIIPQSKGDLLNVTVRNVHQDNDSFLRYADGEVFGLVMLFHQQRTQEGEAKMEVMTQKLIEAALAVGGRYYLPYRLHATPEQFRQAYPQSAKFFALKRKYDPNGIFQNYFYQKYGS</sequence>
<dbReference type="InterPro" id="IPR016171">
    <property type="entry name" value="Vanillyl_alc_oxidase_C-sub2"/>
</dbReference>
<reference evidence="6" key="1">
    <citation type="submission" date="2008-04" db="EMBL/GenBank/DDBJ databases">
        <title>Complete sequence of chromosome of Nostoc punctiforme ATCC 29133.</title>
        <authorList>
            <consortium name="US DOE Joint Genome Institute"/>
            <person name="Copeland A."/>
            <person name="Lucas S."/>
            <person name="Lapidus A."/>
            <person name="Glavina del Rio T."/>
            <person name="Dalin E."/>
            <person name="Tice H."/>
            <person name="Pitluck S."/>
            <person name="Chain P."/>
            <person name="Malfatti S."/>
            <person name="Shin M."/>
            <person name="Vergez L."/>
            <person name="Schmutz J."/>
            <person name="Larimer F."/>
            <person name="Land M."/>
            <person name="Hauser L."/>
            <person name="Kyrpides N."/>
            <person name="Kim E."/>
            <person name="Meeks J.C."/>
            <person name="Elhai J."/>
            <person name="Campbell E.L."/>
            <person name="Thiel T."/>
            <person name="Longmire J."/>
            <person name="Potts M."/>
            <person name="Atlas R."/>
        </authorList>
    </citation>
    <scope>NUCLEOTIDE SEQUENCE [LARGE SCALE GENOMIC DNA]</scope>
    <source>
        <strain evidence="6">ATCC 29133 / PCC 73102</strain>
    </source>
</reference>
<dbReference type="STRING" id="63737.Npun_R3721"/>
<dbReference type="GO" id="GO:0050105">
    <property type="term" value="F:L-gulonolactone oxidase activity"/>
    <property type="evidence" value="ECO:0007669"/>
    <property type="project" value="UniProtKB-EC"/>
</dbReference>
<dbReference type="InterPro" id="IPR006094">
    <property type="entry name" value="Oxid_FAD_bind_N"/>
</dbReference>
<dbReference type="InterPro" id="IPR016164">
    <property type="entry name" value="FAD-linked_Oxase-like_C"/>
</dbReference>
<gene>
    <name evidence="5" type="ordered locus">Npun_R3721</name>
</gene>
<dbReference type="eggNOG" id="COG0277">
    <property type="taxonomic scope" value="Bacteria"/>
</dbReference>
<dbReference type="PANTHER" id="PTHR43762:SF1">
    <property type="entry name" value="D-ARABINONO-1,4-LACTONE OXIDASE"/>
    <property type="match status" value="1"/>
</dbReference>
<proteinExistence type="predicted"/>
<protein>
    <submittedName>
        <fullName evidence="5">FAD linked oxidase domain protein</fullName>
        <ecNumber evidence="5">1.1.3.8</ecNumber>
    </submittedName>
</protein>
<name>B2J344_NOSP7</name>
<dbReference type="KEGG" id="npu:Npun_R3721"/>
<dbReference type="InterPro" id="IPR007173">
    <property type="entry name" value="ALO_C"/>
</dbReference>
<evidence type="ECO:0000259" key="4">
    <source>
        <dbReference type="PROSITE" id="PS51387"/>
    </source>
</evidence>
<evidence type="ECO:0000256" key="1">
    <source>
        <dbReference type="ARBA" id="ARBA00022630"/>
    </source>
</evidence>
<evidence type="ECO:0000256" key="3">
    <source>
        <dbReference type="ARBA" id="ARBA00023002"/>
    </source>
</evidence>
<dbReference type="EMBL" id="CP001037">
    <property type="protein sequence ID" value="ACC82111.1"/>
    <property type="molecule type" value="Genomic_DNA"/>
</dbReference>
<dbReference type="EnsemblBacteria" id="ACC82111">
    <property type="protein sequence ID" value="ACC82111"/>
    <property type="gene ID" value="Npun_R3721"/>
</dbReference>
<dbReference type="Pfam" id="PF01565">
    <property type="entry name" value="FAD_binding_4"/>
    <property type="match status" value="1"/>
</dbReference>
<evidence type="ECO:0000313" key="5">
    <source>
        <dbReference type="EMBL" id="ACC82111.1"/>
    </source>
</evidence>
<feature type="domain" description="FAD-binding PCMH-type" evidence="4">
    <location>
        <begin position="62"/>
        <end position="239"/>
    </location>
</feature>
<dbReference type="InterPro" id="IPR036318">
    <property type="entry name" value="FAD-bd_PCMH-like_sf"/>
</dbReference>
<dbReference type="PANTHER" id="PTHR43762">
    <property type="entry name" value="L-GULONOLACTONE OXIDASE"/>
    <property type="match status" value="1"/>
</dbReference>